<reference evidence="8" key="1">
    <citation type="journal article" date="2023" name="Mol. Phylogenet. Evol.">
        <title>Genome-scale phylogeny and comparative genomics of the fungal order Sordariales.</title>
        <authorList>
            <person name="Hensen N."/>
            <person name="Bonometti L."/>
            <person name="Westerberg I."/>
            <person name="Brannstrom I.O."/>
            <person name="Guillou S."/>
            <person name="Cros-Aarteil S."/>
            <person name="Calhoun S."/>
            <person name="Haridas S."/>
            <person name="Kuo A."/>
            <person name="Mondo S."/>
            <person name="Pangilinan J."/>
            <person name="Riley R."/>
            <person name="LaButti K."/>
            <person name="Andreopoulos B."/>
            <person name="Lipzen A."/>
            <person name="Chen C."/>
            <person name="Yan M."/>
            <person name="Daum C."/>
            <person name="Ng V."/>
            <person name="Clum A."/>
            <person name="Steindorff A."/>
            <person name="Ohm R.A."/>
            <person name="Martin F."/>
            <person name="Silar P."/>
            <person name="Natvig D.O."/>
            <person name="Lalanne C."/>
            <person name="Gautier V."/>
            <person name="Ament-Velasquez S.L."/>
            <person name="Kruys A."/>
            <person name="Hutchinson M.I."/>
            <person name="Powell A.J."/>
            <person name="Barry K."/>
            <person name="Miller A.N."/>
            <person name="Grigoriev I.V."/>
            <person name="Debuchy R."/>
            <person name="Gladieux P."/>
            <person name="Hiltunen Thoren M."/>
            <person name="Johannesson H."/>
        </authorList>
    </citation>
    <scope>NUCLEOTIDE SEQUENCE</scope>
    <source>
        <strain evidence="8">CBS 168.71</strain>
    </source>
</reference>
<feature type="signal peptide" evidence="6">
    <location>
        <begin position="1"/>
        <end position="17"/>
    </location>
</feature>
<evidence type="ECO:0000259" key="7">
    <source>
        <dbReference type="PROSITE" id="PS51895"/>
    </source>
</evidence>
<dbReference type="Proteomes" id="UP001278766">
    <property type="component" value="Unassembled WGS sequence"/>
</dbReference>
<comment type="subcellular location">
    <subcellularLocation>
        <location evidence="1">Secreted</location>
    </subcellularLocation>
</comment>
<evidence type="ECO:0000313" key="8">
    <source>
        <dbReference type="EMBL" id="KAK3290184.1"/>
    </source>
</evidence>
<keyword evidence="9" id="KW-1185">Reference proteome</keyword>
<reference evidence="8" key="2">
    <citation type="submission" date="2023-06" db="EMBL/GenBank/DDBJ databases">
        <authorList>
            <consortium name="Lawrence Berkeley National Laboratory"/>
            <person name="Haridas S."/>
            <person name="Hensen N."/>
            <person name="Bonometti L."/>
            <person name="Westerberg I."/>
            <person name="Brannstrom I.O."/>
            <person name="Guillou S."/>
            <person name="Cros-Aarteil S."/>
            <person name="Calhoun S."/>
            <person name="Kuo A."/>
            <person name="Mondo S."/>
            <person name="Pangilinan J."/>
            <person name="Riley R."/>
            <person name="Labutti K."/>
            <person name="Andreopoulos B."/>
            <person name="Lipzen A."/>
            <person name="Chen C."/>
            <person name="Yanf M."/>
            <person name="Daum C."/>
            <person name="Ng V."/>
            <person name="Clum A."/>
            <person name="Steindorff A."/>
            <person name="Ohm R."/>
            <person name="Martin F."/>
            <person name="Silar P."/>
            <person name="Natvig D."/>
            <person name="Lalanne C."/>
            <person name="Gautier V."/>
            <person name="Ament-Velasquez S.L."/>
            <person name="Kruys A."/>
            <person name="Hutchinson M.I."/>
            <person name="Powell A.J."/>
            <person name="Barry K."/>
            <person name="Miller A.N."/>
            <person name="Grigoriev I.V."/>
            <person name="Debuchy R."/>
            <person name="Gladieux P."/>
            <person name="Thoren M.H."/>
            <person name="Johannesson H."/>
        </authorList>
    </citation>
    <scope>NUCLEOTIDE SEQUENCE</scope>
    <source>
        <strain evidence="8">CBS 168.71</strain>
    </source>
</reference>
<evidence type="ECO:0000256" key="5">
    <source>
        <dbReference type="PROSITE-ProRule" id="PRU01243"/>
    </source>
</evidence>
<dbReference type="InterPro" id="IPR032382">
    <property type="entry name" value="AltA1"/>
</dbReference>
<dbReference type="PROSITE" id="PS51895">
    <property type="entry name" value="AA1"/>
    <property type="match status" value="1"/>
</dbReference>
<feature type="domain" description="AA1-like" evidence="7">
    <location>
        <begin position="27"/>
        <end position="162"/>
    </location>
</feature>
<keyword evidence="3 6" id="KW-0732">Signal</keyword>
<dbReference type="Gene3D" id="2.40.350.20">
    <property type="match status" value="1"/>
</dbReference>
<dbReference type="EMBL" id="JAUEPN010000015">
    <property type="protein sequence ID" value="KAK3290184.1"/>
    <property type="molecule type" value="Genomic_DNA"/>
</dbReference>
<comment type="caution">
    <text evidence="8">The sequence shown here is derived from an EMBL/GenBank/DDBJ whole genome shotgun (WGS) entry which is preliminary data.</text>
</comment>
<dbReference type="GeneID" id="87845509"/>
<organism evidence="8 9">
    <name type="scientific">Chaetomium fimeti</name>
    <dbReference type="NCBI Taxonomy" id="1854472"/>
    <lineage>
        <taxon>Eukaryota</taxon>
        <taxon>Fungi</taxon>
        <taxon>Dikarya</taxon>
        <taxon>Ascomycota</taxon>
        <taxon>Pezizomycotina</taxon>
        <taxon>Sordariomycetes</taxon>
        <taxon>Sordariomycetidae</taxon>
        <taxon>Sordariales</taxon>
        <taxon>Chaetomiaceae</taxon>
        <taxon>Chaetomium</taxon>
    </lineage>
</organism>
<dbReference type="Pfam" id="PF16541">
    <property type="entry name" value="AltA1"/>
    <property type="match status" value="1"/>
</dbReference>
<comment type="caution">
    <text evidence="5">Lacks conserved residue(s) required for the propagation of feature annotation.</text>
</comment>
<keyword evidence="2" id="KW-0964">Secreted</keyword>
<dbReference type="CDD" id="cd12798">
    <property type="entry name" value="Alt_A1"/>
    <property type="match status" value="1"/>
</dbReference>
<evidence type="ECO:0000256" key="6">
    <source>
        <dbReference type="SAM" id="SignalP"/>
    </source>
</evidence>
<feature type="chain" id="PRO_5042015834" description="AA1-like domain-containing protein" evidence="6">
    <location>
        <begin position="18"/>
        <end position="162"/>
    </location>
</feature>
<dbReference type="GO" id="GO:0005576">
    <property type="term" value="C:extracellular region"/>
    <property type="evidence" value="ECO:0007669"/>
    <property type="project" value="UniProtKB-SubCell"/>
</dbReference>
<evidence type="ECO:0000256" key="1">
    <source>
        <dbReference type="ARBA" id="ARBA00004613"/>
    </source>
</evidence>
<evidence type="ECO:0000256" key="3">
    <source>
        <dbReference type="ARBA" id="ARBA00022729"/>
    </source>
</evidence>
<name>A0AAE0H561_9PEZI</name>
<dbReference type="AlphaFoldDB" id="A0AAE0H561"/>
<gene>
    <name evidence="8" type="ORF">B0H64DRAFT_64527</name>
</gene>
<keyword evidence="4" id="KW-1015">Disulfide bond</keyword>
<evidence type="ECO:0000313" key="9">
    <source>
        <dbReference type="Proteomes" id="UP001278766"/>
    </source>
</evidence>
<protein>
    <recommendedName>
        <fullName evidence="7">AA1-like domain-containing protein</fullName>
    </recommendedName>
</protein>
<proteinExistence type="predicted"/>
<accession>A0AAE0H561</accession>
<dbReference type="RefSeq" id="XP_062653698.1">
    <property type="nucleotide sequence ID" value="XM_062808561.1"/>
</dbReference>
<evidence type="ECO:0000256" key="4">
    <source>
        <dbReference type="ARBA" id="ARBA00023157"/>
    </source>
</evidence>
<evidence type="ECO:0000256" key="2">
    <source>
        <dbReference type="ARBA" id="ARBA00022525"/>
    </source>
</evidence>
<sequence>MRFAFAATAALFGSVLAAPAPQVEEPEIKETVSIQDFYARKSHLVDGTLDGPVDSVTFNIVASRAEGTIAVVCTAKAAEGEDSIKFKPESYNCDGVKETVDQYRFEVAEISEQNVYTIMVIHQTAPAFGFWGNTEVPTHCRAGGNESMICGQVGEVTAELHL</sequence>